<sequence length="640" mass="72410">MGHEIQSHQAEREYQPNDRPVDNTGMRFGLQLDTSISDLRSSVAYGRDRCAANALTVEDLQQDYVMRDLINYWRDCDEKVKAAHDGKSAHRLGVEEFTDPLVQEAVKAWANVSERYDEMMTDLTMQRLRVQPKSSHPLPPPSSSEASLSETLVPAVDPVADPVAAKAALYNLQDAHPLIPLVQAHLKDNPRFHVMDFYWGLIKSDTLRSQSQCPWCFHNDSLTKAQREKTWSNLTSHMWTCDAEQHPGCERCPMCGLFVTLEQVVEKTDGAHLLQEYNNNVLAAHFTTCFGQLLVTLGLTDPPSVELNLTDVVDVDEIDFLLENANLDDESRPPSAMGAGAEGSSAECDGRYPLFAHVFTSTSKRPTSIYFCPVCLFDVSRQWLGQQKHKSGRLFNTYELWRMYRHIYSHWADKGTSRKDWPETGLACSREFTCNYPKCAHQDQLQLKEFIEHLHNDHGVPLLECNQDHDHPPNERLVLPDRFRYQADAEHEHEVSNTALDPVTLYDQRSDEVKQLARNRISSRLGIAPESTKGKGKQKQKNEDEDEYKESDSDEELEPPAGPAGSSTSALDDLSQVFARFQQSASGIPDSMLDTMRTEDIGVDMLADPSCIPELKEALKLNTRQMSILRKIAQEYIDTA</sequence>
<comment type="caution">
    <text evidence="1">The sequence shown here is derived from an EMBL/GenBank/DDBJ whole genome shotgun (WGS) entry which is preliminary data.</text>
</comment>
<gene>
    <name evidence="1" type="ORF">NM688_g9014</name>
</gene>
<proteinExistence type="predicted"/>
<protein>
    <submittedName>
        <fullName evidence="1">Uncharacterized protein</fullName>
    </submittedName>
</protein>
<name>A0ACC1RMD0_9APHY</name>
<organism evidence="1 2">
    <name type="scientific">Phlebia brevispora</name>
    <dbReference type="NCBI Taxonomy" id="194682"/>
    <lineage>
        <taxon>Eukaryota</taxon>
        <taxon>Fungi</taxon>
        <taxon>Dikarya</taxon>
        <taxon>Basidiomycota</taxon>
        <taxon>Agaricomycotina</taxon>
        <taxon>Agaricomycetes</taxon>
        <taxon>Polyporales</taxon>
        <taxon>Meruliaceae</taxon>
        <taxon>Phlebia</taxon>
    </lineage>
</organism>
<accession>A0ACC1RMD0</accession>
<dbReference type="Proteomes" id="UP001148662">
    <property type="component" value="Unassembled WGS sequence"/>
</dbReference>
<evidence type="ECO:0000313" key="2">
    <source>
        <dbReference type="Proteomes" id="UP001148662"/>
    </source>
</evidence>
<reference evidence="1" key="1">
    <citation type="submission" date="2022-07" db="EMBL/GenBank/DDBJ databases">
        <title>Genome Sequence of Phlebia brevispora.</title>
        <authorList>
            <person name="Buettner E."/>
        </authorList>
    </citation>
    <scope>NUCLEOTIDE SEQUENCE</scope>
    <source>
        <strain evidence="1">MPL23</strain>
    </source>
</reference>
<evidence type="ECO:0000313" key="1">
    <source>
        <dbReference type="EMBL" id="KAJ3521463.1"/>
    </source>
</evidence>
<dbReference type="EMBL" id="JANHOG010002631">
    <property type="protein sequence ID" value="KAJ3521463.1"/>
    <property type="molecule type" value="Genomic_DNA"/>
</dbReference>
<keyword evidence="2" id="KW-1185">Reference proteome</keyword>